<accession>A0A2S8EZR0</accession>
<feature type="non-terminal residue" evidence="2">
    <location>
        <position position="61"/>
    </location>
</feature>
<reference evidence="2 3" key="1">
    <citation type="submission" date="2018-02" db="EMBL/GenBank/DDBJ databases">
        <title>Comparative genomes isolates from brazilian mangrove.</title>
        <authorList>
            <person name="Araujo J.E."/>
            <person name="Taketani R.G."/>
            <person name="Silva M.C.P."/>
            <person name="Loureco M.V."/>
            <person name="Andreote F.D."/>
        </authorList>
    </citation>
    <scope>NUCLEOTIDE SEQUENCE [LARGE SCALE GENOMIC DNA]</scope>
    <source>
        <strain evidence="2 3">HEX-2 MGV</strain>
    </source>
</reference>
<comment type="caution">
    <text evidence="2">The sequence shown here is derived from an EMBL/GenBank/DDBJ whole genome shotgun (WGS) entry which is preliminary data.</text>
</comment>
<name>A0A2S8EZR0_9BACT</name>
<evidence type="ECO:0000313" key="2">
    <source>
        <dbReference type="EMBL" id="PQO25361.1"/>
    </source>
</evidence>
<dbReference type="EMBL" id="PUIA01000082">
    <property type="protein sequence ID" value="PQO25361.1"/>
    <property type="molecule type" value="Genomic_DNA"/>
</dbReference>
<protein>
    <submittedName>
        <fullName evidence="2">Uncharacterized protein</fullName>
    </submittedName>
</protein>
<keyword evidence="1" id="KW-0812">Transmembrane</keyword>
<keyword evidence="1" id="KW-0472">Membrane</keyword>
<dbReference type="RefSeq" id="WP_146115800.1">
    <property type="nucleotide sequence ID" value="NZ_PUIA01000082.1"/>
</dbReference>
<evidence type="ECO:0000313" key="3">
    <source>
        <dbReference type="Proteomes" id="UP000240009"/>
    </source>
</evidence>
<gene>
    <name evidence="2" type="ORF">C5Y96_24965</name>
</gene>
<evidence type="ECO:0000256" key="1">
    <source>
        <dbReference type="SAM" id="Phobius"/>
    </source>
</evidence>
<proteinExistence type="predicted"/>
<keyword evidence="1" id="KW-1133">Transmembrane helix</keyword>
<dbReference type="Proteomes" id="UP000240009">
    <property type="component" value="Unassembled WGS sequence"/>
</dbReference>
<dbReference type="AlphaFoldDB" id="A0A2S8EZR0"/>
<feature type="transmembrane region" description="Helical" evidence="1">
    <location>
        <begin position="20"/>
        <end position="40"/>
    </location>
</feature>
<sequence length="61" mass="6299">MSTNNRNAASLFSISGKLTQLAYAPLAVVTIAATLSINLLSAAAQDVRRGGQAVTPQLVNE</sequence>
<organism evidence="2 3">
    <name type="scientific">Blastopirellula marina</name>
    <dbReference type="NCBI Taxonomy" id="124"/>
    <lineage>
        <taxon>Bacteria</taxon>
        <taxon>Pseudomonadati</taxon>
        <taxon>Planctomycetota</taxon>
        <taxon>Planctomycetia</taxon>
        <taxon>Pirellulales</taxon>
        <taxon>Pirellulaceae</taxon>
        <taxon>Blastopirellula</taxon>
    </lineage>
</organism>